<dbReference type="CDD" id="cd00082">
    <property type="entry name" value="HisKA"/>
    <property type="match status" value="1"/>
</dbReference>
<dbReference type="AlphaFoldDB" id="A0A250JIR2"/>
<dbReference type="InterPro" id="IPR001610">
    <property type="entry name" value="PAC"/>
</dbReference>
<dbReference type="SUPFAM" id="SSF47384">
    <property type="entry name" value="Homodimeric domain of signal transducing histidine kinase"/>
    <property type="match status" value="1"/>
</dbReference>
<evidence type="ECO:0000256" key="1">
    <source>
        <dbReference type="ARBA" id="ARBA00000085"/>
    </source>
</evidence>
<dbReference type="EMBL" id="CP022098">
    <property type="protein sequence ID" value="ATB43520.1"/>
    <property type="molecule type" value="Genomic_DNA"/>
</dbReference>
<keyword evidence="5 12" id="KW-0418">Kinase</keyword>
<dbReference type="GO" id="GO:0016020">
    <property type="term" value="C:membrane"/>
    <property type="evidence" value="ECO:0007669"/>
    <property type="project" value="UniProtKB-SubCell"/>
</dbReference>
<feature type="compositionally biased region" description="Basic and acidic residues" evidence="8">
    <location>
        <begin position="539"/>
        <end position="549"/>
    </location>
</feature>
<proteinExistence type="predicted"/>
<reference evidence="12 13" key="1">
    <citation type="submission" date="2017-06" db="EMBL/GenBank/DDBJ databases">
        <title>Sequencing and comparative analysis of myxobacterial genomes.</title>
        <authorList>
            <person name="Rupp O."/>
            <person name="Goesmann A."/>
            <person name="Sogaard-Andersen L."/>
        </authorList>
    </citation>
    <scope>NUCLEOTIDE SEQUENCE [LARGE SCALE GENOMIC DNA]</scope>
    <source>
        <strain evidence="12 13">DSM 52655</strain>
    </source>
</reference>
<dbReference type="InterPro" id="IPR013656">
    <property type="entry name" value="PAS_4"/>
</dbReference>
<dbReference type="InterPro" id="IPR000014">
    <property type="entry name" value="PAS"/>
</dbReference>
<dbReference type="SMART" id="SM00086">
    <property type="entry name" value="PAC"/>
    <property type="match status" value="2"/>
</dbReference>
<evidence type="ECO:0000256" key="2">
    <source>
        <dbReference type="ARBA" id="ARBA00012438"/>
    </source>
</evidence>
<protein>
    <recommendedName>
        <fullName evidence="2">histidine kinase</fullName>
        <ecNumber evidence="2">2.7.13.3</ecNumber>
    </recommendedName>
</protein>
<dbReference type="InterPro" id="IPR005467">
    <property type="entry name" value="His_kinase_dom"/>
</dbReference>
<evidence type="ECO:0000259" key="10">
    <source>
        <dbReference type="PROSITE" id="PS50112"/>
    </source>
</evidence>
<name>A0A250JIR2_9BACT</name>
<dbReference type="InterPro" id="IPR013767">
    <property type="entry name" value="PAS_fold"/>
</dbReference>
<dbReference type="SMART" id="SM00091">
    <property type="entry name" value="PAS"/>
    <property type="match status" value="2"/>
</dbReference>
<dbReference type="FunFam" id="3.30.565.10:FF:000006">
    <property type="entry name" value="Sensor histidine kinase WalK"/>
    <property type="match status" value="1"/>
</dbReference>
<feature type="coiled-coil region" evidence="7">
    <location>
        <begin position="276"/>
        <end position="307"/>
    </location>
</feature>
<keyword evidence="6" id="KW-0472">Membrane</keyword>
<dbReference type="Gene3D" id="3.30.565.10">
    <property type="entry name" value="Histidine kinase-like ATPase, C-terminal domain"/>
    <property type="match status" value="1"/>
</dbReference>
<dbReference type="Pfam" id="PF08448">
    <property type="entry name" value="PAS_4"/>
    <property type="match status" value="1"/>
</dbReference>
<evidence type="ECO:0000259" key="9">
    <source>
        <dbReference type="PROSITE" id="PS50109"/>
    </source>
</evidence>
<dbReference type="EC" id="2.7.13.3" evidence="2"/>
<evidence type="ECO:0000256" key="8">
    <source>
        <dbReference type="SAM" id="MobiDB-lite"/>
    </source>
</evidence>
<gene>
    <name evidence="12" type="ORF">CYFUS_009000</name>
</gene>
<keyword evidence="7" id="KW-0175">Coiled coil</keyword>
<dbReference type="InterPro" id="IPR000700">
    <property type="entry name" value="PAS-assoc_C"/>
</dbReference>
<dbReference type="InterPro" id="IPR036097">
    <property type="entry name" value="HisK_dim/P_sf"/>
</dbReference>
<dbReference type="InterPro" id="IPR050351">
    <property type="entry name" value="BphY/WalK/GraS-like"/>
</dbReference>
<dbReference type="KEGG" id="cfus:CYFUS_009000"/>
<comment type="catalytic activity">
    <reaction evidence="1">
        <text>ATP + protein L-histidine = ADP + protein N-phospho-L-histidine.</text>
        <dbReference type="EC" id="2.7.13.3"/>
    </reaction>
</comment>
<feature type="region of interest" description="Disordered" evidence="8">
    <location>
        <begin position="528"/>
        <end position="549"/>
    </location>
</feature>
<evidence type="ECO:0000256" key="5">
    <source>
        <dbReference type="ARBA" id="ARBA00022777"/>
    </source>
</evidence>
<dbReference type="SMART" id="SM00388">
    <property type="entry name" value="HisKA"/>
    <property type="match status" value="1"/>
</dbReference>
<accession>A0A250JIR2</accession>
<dbReference type="CDD" id="cd00130">
    <property type="entry name" value="PAS"/>
    <property type="match status" value="2"/>
</dbReference>
<dbReference type="GO" id="GO:0030295">
    <property type="term" value="F:protein kinase activator activity"/>
    <property type="evidence" value="ECO:0007669"/>
    <property type="project" value="TreeGrafter"/>
</dbReference>
<dbReference type="GO" id="GO:0000156">
    <property type="term" value="F:phosphorelay response regulator activity"/>
    <property type="evidence" value="ECO:0007669"/>
    <property type="project" value="TreeGrafter"/>
</dbReference>
<dbReference type="PRINTS" id="PR00344">
    <property type="entry name" value="BCTRLSENSOR"/>
</dbReference>
<dbReference type="InterPro" id="IPR003661">
    <property type="entry name" value="HisK_dim/P_dom"/>
</dbReference>
<evidence type="ECO:0000313" key="13">
    <source>
        <dbReference type="Proteomes" id="UP000217257"/>
    </source>
</evidence>
<dbReference type="PANTHER" id="PTHR42878:SF15">
    <property type="entry name" value="BACTERIOPHYTOCHROME"/>
    <property type="match status" value="1"/>
</dbReference>
<dbReference type="InterPro" id="IPR004358">
    <property type="entry name" value="Sig_transdc_His_kin-like_C"/>
</dbReference>
<dbReference type="PROSITE" id="PS50113">
    <property type="entry name" value="PAC"/>
    <property type="match status" value="2"/>
</dbReference>
<dbReference type="PROSITE" id="PS50112">
    <property type="entry name" value="PAS"/>
    <property type="match status" value="2"/>
</dbReference>
<evidence type="ECO:0000313" key="12">
    <source>
        <dbReference type="EMBL" id="ATB43520.1"/>
    </source>
</evidence>
<dbReference type="Gene3D" id="1.10.287.130">
    <property type="match status" value="1"/>
</dbReference>
<evidence type="ECO:0000256" key="4">
    <source>
        <dbReference type="ARBA" id="ARBA00022679"/>
    </source>
</evidence>
<dbReference type="Pfam" id="PF02518">
    <property type="entry name" value="HATPase_c"/>
    <property type="match status" value="1"/>
</dbReference>
<dbReference type="PANTHER" id="PTHR42878">
    <property type="entry name" value="TWO-COMPONENT HISTIDINE KINASE"/>
    <property type="match status" value="1"/>
</dbReference>
<dbReference type="Gene3D" id="3.30.450.20">
    <property type="entry name" value="PAS domain"/>
    <property type="match status" value="2"/>
</dbReference>
<evidence type="ECO:0000256" key="7">
    <source>
        <dbReference type="SAM" id="Coils"/>
    </source>
</evidence>
<evidence type="ECO:0000259" key="11">
    <source>
        <dbReference type="PROSITE" id="PS50113"/>
    </source>
</evidence>
<keyword evidence="3" id="KW-0597">Phosphoprotein</keyword>
<feature type="domain" description="PAS" evidence="10">
    <location>
        <begin position="28"/>
        <end position="104"/>
    </location>
</feature>
<dbReference type="GO" id="GO:0000155">
    <property type="term" value="F:phosphorelay sensor kinase activity"/>
    <property type="evidence" value="ECO:0007669"/>
    <property type="project" value="InterPro"/>
</dbReference>
<dbReference type="GO" id="GO:0007234">
    <property type="term" value="P:osmosensory signaling via phosphorelay pathway"/>
    <property type="evidence" value="ECO:0007669"/>
    <property type="project" value="TreeGrafter"/>
</dbReference>
<dbReference type="Pfam" id="PF00989">
    <property type="entry name" value="PAS"/>
    <property type="match status" value="1"/>
</dbReference>
<dbReference type="InterPro" id="IPR036890">
    <property type="entry name" value="HATPase_C_sf"/>
</dbReference>
<evidence type="ECO:0000256" key="3">
    <source>
        <dbReference type="ARBA" id="ARBA00022553"/>
    </source>
</evidence>
<dbReference type="SMART" id="SM00387">
    <property type="entry name" value="HATPase_c"/>
    <property type="match status" value="1"/>
</dbReference>
<dbReference type="PROSITE" id="PS50109">
    <property type="entry name" value="HIS_KIN"/>
    <property type="match status" value="1"/>
</dbReference>
<dbReference type="Proteomes" id="UP000217257">
    <property type="component" value="Chromosome"/>
</dbReference>
<feature type="domain" description="PAC" evidence="11">
    <location>
        <begin position="107"/>
        <end position="160"/>
    </location>
</feature>
<feature type="domain" description="PAC" evidence="11">
    <location>
        <begin position="233"/>
        <end position="285"/>
    </location>
</feature>
<keyword evidence="4" id="KW-0808">Transferase</keyword>
<dbReference type="SUPFAM" id="SSF55785">
    <property type="entry name" value="PYP-like sensor domain (PAS domain)"/>
    <property type="match status" value="2"/>
</dbReference>
<feature type="domain" description="PAS" evidence="10">
    <location>
        <begin position="161"/>
        <end position="231"/>
    </location>
</feature>
<dbReference type="InterPro" id="IPR035965">
    <property type="entry name" value="PAS-like_dom_sf"/>
</dbReference>
<dbReference type="GO" id="GO:0006355">
    <property type="term" value="P:regulation of DNA-templated transcription"/>
    <property type="evidence" value="ECO:0007669"/>
    <property type="project" value="InterPro"/>
</dbReference>
<dbReference type="FunFam" id="1.10.287.130:FF:000070">
    <property type="entry name" value="Histidine kinase sensor protein"/>
    <property type="match status" value="1"/>
</dbReference>
<dbReference type="InterPro" id="IPR003594">
    <property type="entry name" value="HATPase_dom"/>
</dbReference>
<evidence type="ECO:0000256" key="6">
    <source>
        <dbReference type="ARBA" id="ARBA00023136"/>
    </source>
</evidence>
<organism evidence="12 13">
    <name type="scientific">Cystobacter fuscus</name>
    <dbReference type="NCBI Taxonomy" id="43"/>
    <lineage>
        <taxon>Bacteria</taxon>
        <taxon>Pseudomonadati</taxon>
        <taxon>Myxococcota</taxon>
        <taxon>Myxococcia</taxon>
        <taxon>Myxococcales</taxon>
        <taxon>Cystobacterineae</taxon>
        <taxon>Archangiaceae</taxon>
        <taxon>Cystobacter</taxon>
    </lineage>
</organism>
<dbReference type="SUPFAM" id="SSF55874">
    <property type="entry name" value="ATPase domain of HSP90 chaperone/DNA topoisomerase II/histidine kinase"/>
    <property type="match status" value="1"/>
</dbReference>
<sequence>MGHCCQGMSASSSSTDLSDALAEGLFQHPALLRALVDTLSERVMVADATGRIIYFSPSALDFQGLGLKSMTQEEWYQHFRFSDPDTHVPIPPERLPVNRALRGEEAASLDIFVEGAHLPTGYYVRVSTRAVRDPQGRMLGVLLFVRDIAQERRIQAEQRRTEQRFHLIVEAAQEGIWMLDREGRTTYTNHYMARMLGYTVEEMLGQHVLAFIEEGSHHQVTLNLERRMQGHSSVHDMALRHKDGRSIWTMVSSNPLRDEEGRYIGALATVTDITQRRDAEQQVRRLNEELERRIVERTAQLEFSNRELEAFAYSVAHDLRAPLRAISTFSLALSEDCPGQLDATGEDYLQRIRGAAQRMSELIDGILTLSRVTSTGLQETDVCLSALARAAAEQLQRGQPERTVHLRIQEGLVDRGDARMLRSVLENLLGNAWKFTRERPVAEIEFGALPGEGGSGRVYFVRDNGAGFDMGYQSRLFGVFQRLHGPQEFEGNGVGLASVRRIIQRHGGRVWGEGRVGQGATFFFTLHEASSGGAPPSTDVRRDDGRRNS</sequence>
<dbReference type="NCBIfam" id="TIGR00229">
    <property type="entry name" value="sensory_box"/>
    <property type="match status" value="1"/>
</dbReference>
<dbReference type="Pfam" id="PF00512">
    <property type="entry name" value="HisKA"/>
    <property type="match status" value="1"/>
</dbReference>
<feature type="domain" description="Histidine kinase" evidence="9">
    <location>
        <begin position="314"/>
        <end position="530"/>
    </location>
</feature>